<dbReference type="Proteomes" id="UP000005744">
    <property type="component" value="Unassembled WGS sequence"/>
</dbReference>
<proteinExistence type="predicted"/>
<sequence length="66" mass="7652">MQLDQQLATYLQRTGKSFSVQFMPENDEWCVTVGSASTNHTRLEDAMRFVWGDVEDYNKVVNNHLV</sequence>
<dbReference type="HOGENOM" id="CLU_2876758_0_0_6"/>
<organism evidence="1 2">
    <name type="scientific">Beggiatoa alba B18LD</name>
    <dbReference type="NCBI Taxonomy" id="395493"/>
    <lineage>
        <taxon>Bacteria</taxon>
        <taxon>Pseudomonadati</taxon>
        <taxon>Pseudomonadota</taxon>
        <taxon>Gammaproteobacteria</taxon>
        <taxon>Thiotrichales</taxon>
        <taxon>Thiotrichaceae</taxon>
        <taxon>Beggiatoa</taxon>
    </lineage>
</organism>
<evidence type="ECO:0000313" key="1">
    <source>
        <dbReference type="EMBL" id="EIJ41435.1"/>
    </source>
</evidence>
<name>I3CCU2_9GAMM</name>
<gene>
    <name evidence="1" type="ORF">BegalDRAFT_0517</name>
</gene>
<keyword evidence="2" id="KW-1185">Reference proteome</keyword>
<reference evidence="1 2" key="1">
    <citation type="submission" date="2011-11" db="EMBL/GenBank/DDBJ databases">
        <title>Improved High-Quality Draft sequence of Beggiatoa alba B18lD.</title>
        <authorList>
            <consortium name="US DOE Joint Genome Institute"/>
            <person name="Lucas S."/>
            <person name="Han J."/>
            <person name="Lapidus A."/>
            <person name="Cheng J.-F."/>
            <person name="Goodwin L."/>
            <person name="Pitluck S."/>
            <person name="Peters L."/>
            <person name="Mikhailova N."/>
            <person name="Held B."/>
            <person name="Detter J.C."/>
            <person name="Han C."/>
            <person name="Tapia R."/>
            <person name="Land M."/>
            <person name="Hauser L."/>
            <person name="Kyrpides N."/>
            <person name="Ivanova N."/>
            <person name="Pagani I."/>
            <person name="Samuel K."/>
            <person name="Teske A."/>
            <person name="Mueller J."/>
            <person name="Woyke T."/>
        </authorList>
    </citation>
    <scope>NUCLEOTIDE SEQUENCE [LARGE SCALE GENOMIC DNA]</scope>
    <source>
        <strain evidence="1 2">B18LD</strain>
    </source>
</reference>
<accession>I3CCU2</accession>
<protein>
    <submittedName>
        <fullName evidence="1">Uncharacterized protein</fullName>
    </submittedName>
</protein>
<dbReference type="EMBL" id="JH600070">
    <property type="protein sequence ID" value="EIJ41435.1"/>
    <property type="molecule type" value="Genomic_DNA"/>
</dbReference>
<dbReference type="AlphaFoldDB" id="I3CCU2"/>
<evidence type="ECO:0000313" key="2">
    <source>
        <dbReference type="Proteomes" id="UP000005744"/>
    </source>
</evidence>
<dbReference type="OrthoDB" id="9891718at2"/>
<dbReference type="RefSeq" id="WP_002683384.1">
    <property type="nucleotide sequence ID" value="NZ_JH600070.1"/>
</dbReference>